<feature type="compositionally biased region" description="Polar residues" evidence="1">
    <location>
        <begin position="365"/>
        <end position="380"/>
    </location>
</feature>
<keyword evidence="4" id="KW-1185">Reference proteome</keyword>
<feature type="compositionally biased region" description="Basic and acidic residues" evidence="1">
    <location>
        <begin position="421"/>
        <end position="439"/>
    </location>
</feature>
<keyword evidence="2" id="KW-1133">Transmembrane helix</keyword>
<reference evidence="3 4" key="1">
    <citation type="submission" date="2021-01" db="EMBL/GenBank/DDBJ databases">
        <title>Genome public.</title>
        <authorList>
            <person name="Liu C."/>
            <person name="Sun Q."/>
        </authorList>
    </citation>
    <scope>NUCLEOTIDE SEQUENCE [LARGE SCALE GENOMIC DNA]</scope>
    <source>
        <strain evidence="3 4">YIM B02515</strain>
    </source>
</reference>
<dbReference type="EMBL" id="JAESWC010000015">
    <property type="protein sequence ID" value="MBL4937703.1"/>
    <property type="molecule type" value="Genomic_DNA"/>
</dbReference>
<dbReference type="RefSeq" id="WP_202750452.1">
    <property type="nucleotide sequence ID" value="NZ_JAESWC010000015.1"/>
</dbReference>
<feature type="transmembrane region" description="Helical" evidence="2">
    <location>
        <begin position="139"/>
        <end position="156"/>
    </location>
</feature>
<sequence>MSSVDKEILAFIKKIKLRIHLNIIINYIIWGIIGALFCGAAVSISALLFPLYKVYLIALKLAAIGAGIAFLVSLTMVPKNYKAAAAADSMGLKERAVTSLELIGNEENFALLQKKDTLSKLRKLDYKEKLKFKINRKQIILFIVFVFIITGTNFIPTKAKDKAQQKYRFNITQEEKIASIEKVEKDIKKNSTLKEEDKKELLDNLTSLRKEIKEAQSLSEIDNSLSKFQIKTDEIKDKYKENDLNNVASGLSRNNYTNNLANAIERGDKEEIAREISNLPQTMQGATEEEQKKVGKDFADTAKNTEDSELKKSLNDIAEKLASNNPEKLKELANSLNNFNESLGKPMDNKYAKNELKDIQSNFMPENKVADNSQHQNQSAQTGNNPQSGNQQGQNGSNTGNTSPNGNNEQGQKPGGNSENPENKSSDNENKSGDNKEKPNQNNGSSSDNSGKTGSSGGNSDKGSTGLNKTENGNAAQGEDVYLPPPPDSKTAAENSKPQDLSKVIGKYKEKAYENMNSYVIPEAMKDIIKNYFTSLEQ</sequence>
<feature type="transmembrane region" description="Helical" evidence="2">
    <location>
        <begin position="54"/>
        <end position="74"/>
    </location>
</feature>
<feature type="region of interest" description="Disordered" evidence="1">
    <location>
        <begin position="365"/>
        <end position="502"/>
    </location>
</feature>
<dbReference type="Proteomes" id="UP000632377">
    <property type="component" value="Unassembled WGS sequence"/>
</dbReference>
<name>A0ABS1TIB9_9CLOT</name>
<protein>
    <submittedName>
        <fullName evidence="3">Uncharacterized protein</fullName>
    </submittedName>
</protein>
<keyword evidence="2" id="KW-0472">Membrane</keyword>
<keyword evidence="2" id="KW-0812">Transmembrane</keyword>
<evidence type="ECO:0000313" key="3">
    <source>
        <dbReference type="EMBL" id="MBL4937703.1"/>
    </source>
</evidence>
<organism evidence="3 4">
    <name type="scientific">Clostridium rhizosphaerae</name>
    <dbReference type="NCBI Taxonomy" id="2803861"/>
    <lineage>
        <taxon>Bacteria</taxon>
        <taxon>Bacillati</taxon>
        <taxon>Bacillota</taxon>
        <taxon>Clostridia</taxon>
        <taxon>Eubacteriales</taxon>
        <taxon>Clostridiaceae</taxon>
        <taxon>Clostridium</taxon>
    </lineage>
</organism>
<evidence type="ECO:0000256" key="1">
    <source>
        <dbReference type="SAM" id="MobiDB-lite"/>
    </source>
</evidence>
<proteinExistence type="predicted"/>
<feature type="compositionally biased region" description="Low complexity" evidence="1">
    <location>
        <begin position="442"/>
        <end position="466"/>
    </location>
</feature>
<evidence type="ECO:0000256" key="2">
    <source>
        <dbReference type="SAM" id="Phobius"/>
    </source>
</evidence>
<feature type="compositionally biased region" description="Polar residues" evidence="1">
    <location>
        <begin position="409"/>
        <end position="420"/>
    </location>
</feature>
<evidence type="ECO:0000313" key="4">
    <source>
        <dbReference type="Proteomes" id="UP000632377"/>
    </source>
</evidence>
<accession>A0ABS1TIB9</accession>
<gene>
    <name evidence="3" type="ORF">JK636_18490</name>
</gene>
<feature type="transmembrane region" description="Helical" evidence="2">
    <location>
        <begin position="21"/>
        <end position="48"/>
    </location>
</feature>
<comment type="caution">
    <text evidence="3">The sequence shown here is derived from an EMBL/GenBank/DDBJ whole genome shotgun (WGS) entry which is preliminary data.</text>
</comment>
<feature type="compositionally biased region" description="Low complexity" evidence="1">
    <location>
        <begin position="381"/>
        <end position="408"/>
    </location>
</feature>